<dbReference type="SUPFAM" id="SSF56801">
    <property type="entry name" value="Acetyl-CoA synthetase-like"/>
    <property type="match status" value="2"/>
</dbReference>
<dbReference type="InterPro" id="IPR010071">
    <property type="entry name" value="AA_adenyl_dom"/>
</dbReference>
<dbReference type="Gene3D" id="2.30.38.10">
    <property type="entry name" value="Luciferase, Domain 3"/>
    <property type="match status" value="1"/>
</dbReference>
<dbReference type="SUPFAM" id="SSF47336">
    <property type="entry name" value="ACP-like"/>
    <property type="match status" value="2"/>
</dbReference>
<dbReference type="GO" id="GO:0044550">
    <property type="term" value="P:secondary metabolite biosynthetic process"/>
    <property type="evidence" value="ECO:0007669"/>
    <property type="project" value="UniProtKB-ARBA"/>
</dbReference>
<dbReference type="Gene3D" id="3.30.300.30">
    <property type="match status" value="2"/>
</dbReference>
<dbReference type="CDD" id="cd19544">
    <property type="entry name" value="E-C_NRPS"/>
    <property type="match status" value="1"/>
</dbReference>
<dbReference type="Gene3D" id="3.40.50.980">
    <property type="match status" value="2"/>
</dbReference>
<proteinExistence type="predicted"/>
<comment type="caution">
    <text evidence="5">The sequence shown here is derived from an EMBL/GenBank/DDBJ whole genome shotgun (WGS) entry which is preliminary data.</text>
</comment>
<evidence type="ECO:0000259" key="4">
    <source>
        <dbReference type="PROSITE" id="PS50075"/>
    </source>
</evidence>
<dbReference type="InterPro" id="IPR042099">
    <property type="entry name" value="ANL_N_sf"/>
</dbReference>
<feature type="domain" description="Carrier" evidence="4">
    <location>
        <begin position="1724"/>
        <end position="1814"/>
    </location>
</feature>
<keyword evidence="3" id="KW-0597">Phosphoprotein</keyword>
<dbReference type="Gene3D" id="3.40.50.12780">
    <property type="entry name" value="N-terminal domain of ligase-like"/>
    <property type="match status" value="1"/>
</dbReference>
<evidence type="ECO:0000256" key="3">
    <source>
        <dbReference type="ARBA" id="ARBA00022553"/>
    </source>
</evidence>
<reference evidence="5 6" key="1">
    <citation type="submission" date="2016-10" db="EMBL/GenBank/DDBJ databases">
        <title>Systematic genetic and metabolomic analysis of Xenorhabdus and Photorhabdus spp., highlights the requirements for a dual symbiotic and pathogenic life style.</title>
        <authorList>
            <person name="Tobias N.J."/>
            <person name="Wolff H."/>
            <person name="Djahanschiri B."/>
            <person name="Pidot S.J."/>
            <person name="Stinear T.P."/>
            <person name="Ebersberger I."/>
            <person name="Bode H.B."/>
        </authorList>
    </citation>
    <scope>NUCLEOTIDE SEQUENCE [LARGE SCALE GENOMIC DNA]</scope>
    <source>
        <strain evidence="5 6">DSM 22392</strain>
    </source>
</reference>
<dbReference type="Proteomes" id="UP000194350">
    <property type="component" value="Unassembled WGS sequence"/>
</dbReference>
<dbReference type="InterPro" id="IPR000873">
    <property type="entry name" value="AMP-dep_synth/lig_dom"/>
</dbReference>
<evidence type="ECO:0000313" key="5">
    <source>
        <dbReference type="EMBL" id="OTA15279.1"/>
    </source>
</evidence>
<evidence type="ECO:0000256" key="2">
    <source>
        <dbReference type="ARBA" id="ARBA00022450"/>
    </source>
</evidence>
<evidence type="ECO:0000313" key="6">
    <source>
        <dbReference type="Proteomes" id="UP000194350"/>
    </source>
</evidence>
<sequence>MCNKSLLSECHKYVVHELFEQQVTKTPDAIAIRFGELALSYDELNRRANRLAHYLRRHYLDHHSLDHQSEHHVSHIAGDEISAVGIYLDRGIEMIIAVLGVLKAGAAYVPVDLNYPAERQSYILHDSNVSVVITCGALIHSLPGTLECIDLEQLDLTCRDTSDFYKNDCAEENKTDENLTATCTSDSLAYLIYTSGSTGKPKGVCMPHKALVNLLVWQIRKQGEISGGVIGCDYASRKTLQFSPLSFDVSFQEIFSTLSSGGELVLIPNQLRLDPLALLSFLSEQRIERIFLPYVALNSLASVAVAEDHYPENLIDVVTAGEQLVITTAIRQFFKTLPHCRLHNHYGPSETHVVTAYTLEGKADDWPSLPAVGQPIDNIKIHLLDDENRIVVDDSPGELCVEGIQLACGYHKRPEETAAKFVDIIGDEQTSMHVYRTGDLAQWRPDGLLEVLGRIDFQIKIRGHRVELGEIEALLMTHSAVRDAVVVAQGERAEERRLVGFVIASERALQRQTQNGVKENIQQFIRDALPDYMCPAAIVIVERFPLSASGKIDRKAFPLIAADELIQQEVEPPKNAVEQMLVEVWCELLDMKKIGRNSHFLQLGGHSLLTMKMMLELRRRGFMVDAHTLYQYPVLSELAEQLQANARHGNLSATATSKTENTVPWVPLSQAEIEVLSAAIPGGMDNVKDIYPLGPLQQGMVYHSLTNVAGDPYVLWQITRFSNAELLQAYLDALRCTIARHDAFRVSIHYEGLSQPVQVVWRQAELMVEDVGEKLNLTSDCEDLQAALKQYCNPAMQHFDLTKAPLQRCLYFYDAKQGEWVLLHLLHHMTVDHTTIEKMQQEIEAQLTSLPLAEVSPLSFRQTMVDLFNATRVDGQKTFFDDLLRDYEPAPAPFGIDKYSGGDATVGDVIVEAWRPLPAQLGNQIRQQAKTHGVSVAAIFHLAWAKVIACLTGQDDVVFGTVLLGRLFAGEASVDAMGQFINTLPIRMRLNNQPVLECLWGTQDTLMQLVKYEQASLAQAQKSVQAAGATPLFTSLLNYRHSEVRNIPSAEPFQALNPSSVEGIRYSGIMERTNYPISVNVDAFTQDECIRDECVRDNCIQDDHTQDFVINAQVEQALDPELICDYLQTALLEIVSALAMTPERKIGRINTLPAQVKDQLIHEWNQTESDFPHHSCLHTLIEAQVQRTPDAIAVEFADQTLSYAQLNQKANQLARYLRTELNVGPDALVAVCVERSIEMVVALLAILKAGAAYVPLDPGYPRERLDYMLHDAAPCALLSHGDISAEICALLTDYAANTDARIIDLNEDEAKWSTQSGDDLSSADIGLTPSHLAYVIYTSGSTGRPKGVMNEHRGVVNRLVWMQKAYQLNADDAVLQKTPFSFDVSVWEFFWPLMYGARLVVAKPEGHKDPLYLSTLICQRKITTLHFVPSMLSIFLEHASSEVGVCIRRVFCSGEALPARSVLRFHERFADAELHNLYGPTEAAIDVTAWDCSPRKAGDLTEKSVIPIGKPIDNIQLYILDAYGHPTSAGVVGELYISGIGVARGYLNQPELTAEKFIKDPFSPDSGHKYSSYRNSSHKNSSQRMYRTGDLARYLPNGDIEYLGRNDFQVKLRGLRIELGEIETALLSHDSVKECVVLVREDTPGDARLIAYVTSADSLLTDNHPAVLNQALKVHLQACLPAFMMPSHILWLEAFPLTANGKLDRKALPSPSDASVMQTETIEPPRTGTEMKLAQLWSELLNIGSLGTGSLGIASLGIASLGRQSHFFEAGGHSLLAVTLMMRIQQEFGVSLLLSSIVSHLDLASQAALIDAELSRVETAGENLSSIPPVILSTTQPTESAPMGLIRALPTQKAVYKALKLNPRDLSNNSFIALSFEAEPDLKLLRNLLQLVFSRHVGLSVQFMLVDDELYLQPAKRFAFRLEKRQSLGSLEEDLRDFIRPFSLEDGMNVRGRWLVAEPNPILLLDFSHACIDGSGLMQILNELAAENNTHYSGVSLAAYSALFYSGEFVALRQQHADFWRAKLQDWQPPAYTGGEQTVTGSCLLAVNTEQKEQIAALTSRLKISLPEFFMTVFLRFKAYLEYSGNSLNPPDLLTEQFISTIFHGRDRLEQQTVIAPLMMVLPVRVKLQSEVHDPVQNNLDDFTTVSTVVREAYRHYLFDAEELSMLSPTLSRQALLPTTFFGYFQKEGFDGCISGIPCRQLETPNVSGGQLHWNLTCEIAEHTAGFDIHLEALSFKVANNVKAKGVEIKGVETWEALFYSILQNALNIG</sequence>
<dbReference type="CDD" id="cd17651">
    <property type="entry name" value="A_NRPS_VisG_like"/>
    <property type="match status" value="1"/>
</dbReference>
<keyword evidence="2" id="KW-0596">Phosphopantetheine</keyword>
<dbReference type="InterPro" id="IPR020845">
    <property type="entry name" value="AMP-binding_CS"/>
</dbReference>
<dbReference type="NCBIfam" id="NF003417">
    <property type="entry name" value="PRK04813.1"/>
    <property type="match status" value="2"/>
</dbReference>
<dbReference type="Pfam" id="PF00550">
    <property type="entry name" value="PP-binding"/>
    <property type="match status" value="2"/>
</dbReference>
<dbReference type="FunFam" id="3.30.300.30:FF:000010">
    <property type="entry name" value="Enterobactin synthetase component F"/>
    <property type="match status" value="1"/>
</dbReference>
<dbReference type="FunFam" id="3.40.50.12780:FF:000012">
    <property type="entry name" value="Non-ribosomal peptide synthetase"/>
    <property type="match status" value="1"/>
</dbReference>
<dbReference type="PROSITE" id="PS00455">
    <property type="entry name" value="AMP_BINDING"/>
    <property type="match status" value="2"/>
</dbReference>
<dbReference type="FunFam" id="3.30.300.30:FF:000015">
    <property type="entry name" value="Nonribosomal peptide synthase SidD"/>
    <property type="match status" value="1"/>
</dbReference>
<organism evidence="5 6">
    <name type="scientific">Xenorhabdus vietnamensis</name>
    <dbReference type="NCBI Taxonomy" id="351656"/>
    <lineage>
        <taxon>Bacteria</taxon>
        <taxon>Pseudomonadati</taxon>
        <taxon>Pseudomonadota</taxon>
        <taxon>Gammaproteobacteria</taxon>
        <taxon>Enterobacterales</taxon>
        <taxon>Morganellaceae</taxon>
        <taxon>Xenorhabdus</taxon>
    </lineage>
</organism>
<dbReference type="SUPFAM" id="SSF52777">
    <property type="entry name" value="CoA-dependent acyltransferases"/>
    <property type="match status" value="4"/>
</dbReference>
<dbReference type="Pfam" id="PF00668">
    <property type="entry name" value="Condensation"/>
    <property type="match status" value="1"/>
</dbReference>
<gene>
    <name evidence="5" type="ORF">Xvie_02945</name>
</gene>
<dbReference type="Pfam" id="PF00501">
    <property type="entry name" value="AMP-binding"/>
    <property type="match status" value="2"/>
</dbReference>
<evidence type="ECO:0000256" key="1">
    <source>
        <dbReference type="ARBA" id="ARBA00001957"/>
    </source>
</evidence>
<keyword evidence="6" id="KW-1185">Reference proteome</keyword>
<dbReference type="InterPro" id="IPR045851">
    <property type="entry name" value="AMP-bd_C_sf"/>
</dbReference>
<dbReference type="FunFam" id="2.30.38.10:FF:000001">
    <property type="entry name" value="Non-ribosomal peptide synthetase PvdI"/>
    <property type="match status" value="1"/>
</dbReference>
<feature type="domain" description="Carrier" evidence="4">
    <location>
        <begin position="572"/>
        <end position="646"/>
    </location>
</feature>
<protein>
    <submittedName>
        <fullName evidence="5">Amino acid adenylation</fullName>
    </submittedName>
</protein>
<dbReference type="GO" id="GO:0005737">
    <property type="term" value="C:cytoplasm"/>
    <property type="evidence" value="ECO:0007669"/>
    <property type="project" value="TreeGrafter"/>
</dbReference>
<dbReference type="OrthoDB" id="6437256at2"/>
<dbReference type="EMBL" id="MUBJ01000017">
    <property type="protein sequence ID" value="OTA15279.1"/>
    <property type="molecule type" value="Genomic_DNA"/>
</dbReference>
<name>A0A1Y2S9D0_9GAMM</name>
<dbReference type="PANTHER" id="PTHR45527:SF1">
    <property type="entry name" value="FATTY ACID SYNTHASE"/>
    <property type="match status" value="1"/>
</dbReference>
<dbReference type="InterPro" id="IPR025110">
    <property type="entry name" value="AMP-bd_C"/>
</dbReference>
<dbReference type="PROSITE" id="PS50075">
    <property type="entry name" value="CARRIER"/>
    <property type="match status" value="2"/>
</dbReference>
<dbReference type="InterPro" id="IPR036736">
    <property type="entry name" value="ACP-like_sf"/>
</dbReference>
<dbReference type="InterPro" id="IPR001242">
    <property type="entry name" value="Condensation_dom"/>
</dbReference>
<comment type="cofactor">
    <cofactor evidence="1">
        <name>pantetheine 4'-phosphate</name>
        <dbReference type="ChEBI" id="CHEBI:47942"/>
    </cofactor>
</comment>
<dbReference type="RefSeq" id="WP_086110008.1">
    <property type="nucleotide sequence ID" value="NZ_CAWNGD010000059.1"/>
</dbReference>
<dbReference type="GO" id="GO:0043041">
    <property type="term" value="P:amino acid activation for nonribosomal peptide biosynthetic process"/>
    <property type="evidence" value="ECO:0007669"/>
    <property type="project" value="TreeGrafter"/>
</dbReference>
<dbReference type="InterPro" id="IPR009081">
    <property type="entry name" value="PP-bd_ACP"/>
</dbReference>
<dbReference type="Pfam" id="PF13193">
    <property type="entry name" value="AMP-binding_C"/>
    <property type="match status" value="2"/>
</dbReference>
<dbReference type="GO" id="GO:0031177">
    <property type="term" value="F:phosphopantetheine binding"/>
    <property type="evidence" value="ECO:0007669"/>
    <property type="project" value="TreeGrafter"/>
</dbReference>
<dbReference type="CDD" id="cd17646">
    <property type="entry name" value="A_NRPS_AB3403-like"/>
    <property type="match status" value="1"/>
</dbReference>
<dbReference type="InterPro" id="IPR023213">
    <property type="entry name" value="CAT-like_dom_sf"/>
</dbReference>
<dbReference type="FunFam" id="3.40.50.980:FF:000001">
    <property type="entry name" value="Non-ribosomal peptide synthetase"/>
    <property type="match status" value="2"/>
</dbReference>
<dbReference type="STRING" id="351656.Xvie_02945"/>
<accession>A0A1Y2S9D0</accession>
<dbReference type="Gene3D" id="1.10.1200.10">
    <property type="entry name" value="ACP-like"/>
    <property type="match status" value="2"/>
</dbReference>
<dbReference type="FunFam" id="3.40.50.980:FF:000002">
    <property type="entry name" value="Enterobactin synthetase component F"/>
    <property type="match status" value="1"/>
</dbReference>
<dbReference type="PANTHER" id="PTHR45527">
    <property type="entry name" value="NONRIBOSOMAL PEPTIDE SYNTHETASE"/>
    <property type="match status" value="1"/>
</dbReference>
<dbReference type="Gene3D" id="3.30.559.30">
    <property type="entry name" value="Nonribosomal peptide synthetase, condensation domain"/>
    <property type="match status" value="2"/>
</dbReference>
<dbReference type="Gene3D" id="3.30.559.10">
    <property type="entry name" value="Chloramphenicol acetyltransferase-like domain"/>
    <property type="match status" value="2"/>
</dbReference>
<dbReference type="GO" id="GO:0003824">
    <property type="term" value="F:catalytic activity"/>
    <property type="evidence" value="ECO:0007669"/>
    <property type="project" value="InterPro"/>
</dbReference>
<dbReference type="NCBIfam" id="TIGR01733">
    <property type="entry name" value="AA-adenyl-dom"/>
    <property type="match status" value="2"/>
</dbReference>